<dbReference type="GO" id="GO:0016787">
    <property type="term" value="F:hydrolase activity"/>
    <property type="evidence" value="ECO:0007669"/>
    <property type="project" value="UniProtKB-KW"/>
</dbReference>
<evidence type="ECO:0000313" key="8">
    <source>
        <dbReference type="Proteomes" id="UP000005695"/>
    </source>
</evidence>
<gene>
    <name evidence="7" type="ORF">Dace_2202</name>
</gene>
<dbReference type="InterPro" id="IPR037138">
    <property type="entry name" value="His_deacetylse_dom_sf"/>
</dbReference>
<dbReference type="SUPFAM" id="SSF52768">
    <property type="entry name" value="Arginase/deacetylase"/>
    <property type="match status" value="1"/>
</dbReference>
<dbReference type="Gene3D" id="3.40.800.20">
    <property type="entry name" value="Histone deacetylase domain"/>
    <property type="match status" value="1"/>
</dbReference>
<dbReference type="UniPathway" id="UPA00040"/>
<sequence length="382" mass="42718">MAEQFALIYSSRFSQYSYGDFHPFKVDRYRLTYELMDHCGLLTVPQMVQVECPEADEAALETFHRPDYLKTLASFSADDDVHANFFYGLGDVENPVFKGLYDWARLMCGGTLEAARQVCEFKARAAFSMAGGWHHAHAARASGFSYINDSVVAINALLEQGKRVVYVDLDAHHGDGVQEAFYTTDQVMTISIHENGKDFYPYSGFVDEVGEGAGYGYSINIPLVPHSDDLIFEQAFSRIVLPLIESYRPDILVTQLGADFMRTDPLTRLEGTTSFMEYAARQFLATGIPWVAVGGGGYHRLNVARAWTLLWATMIGHPVADALPENFLPTVTSLGEETLLLRDPPHLASPDDFSRAQQHLDKTCSYLERQIFPLFHLRAGGV</sequence>
<dbReference type="GO" id="GO:0045150">
    <property type="term" value="P:acetoin catabolic process"/>
    <property type="evidence" value="ECO:0007669"/>
    <property type="project" value="UniProtKB-UniPathway"/>
</dbReference>
<dbReference type="InterPro" id="IPR023696">
    <property type="entry name" value="Ureohydrolase_dom_sf"/>
</dbReference>
<dbReference type="InterPro" id="IPR003085">
    <property type="entry name" value="AcuC"/>
</dbReference>
<feature type="domain" description="Histone deacetylase" evidence="6">
    <location>
        <begin position="22"/>
        <end position="313"/>
    </location>
</feature>
<dbReference type="PRINTS" id="PR01270">
    <property type="entry name" value="HDASUPER"/>
</dbReference>
<accession>Q1K0N9</accession>
<dbReference type="Pfam" id="PF00850">
    <property type="entry name" value="Hist_deacetyl"/>
    <property type="match status" value="1"/>
</dbReference>
<keyword evidence="4" id="KW-0006">Acetoin catabolism</keyword>
<proteinExistence type="inferred from homology"/>
<dbReference type="Proteomes" id="UP000005695">
    <property type="component" value="Unassembled WGS sequence"/>
</dbReference>
<keyword evidence="5" id="KW-0378">Hydrolase</keyword>
<evidence type="ECO:0000256" key="3">
    <source>
        <dbReference type="ARBA" id="ARBA00020218"/>
    </source>
</evidence>
<evidence type="ECO:0000256" key="4">
    <source>
        <dbReference type="ARBA" id="ARBA00022627"/>
    </source>
</evidence>
<comment type="similarity">
    <text evidence="2">Belongs to the histone deacetylase family.</text>
</comment>
<dbReference type="OrthoDB" id="9808367at2"/>
<organism evidence="7 8">
    <name type="scientific">Desulfuromonas acetoxidans (strain DSM 684 / 11070)</name>
    <dbReference type="NCBI Taxonomy" id="281689"/>
    <lineage>
        <taxon>Bacteria</taxon>
        <taxon>Pseudomonadati</taxon>
        <taxon>Thermodesulfobacteriota</taxon>
        <taxon>Desulfuromonadia</taxon>
        <taxon>Desulfuromonadales</taxon>
        <taxon>Desulfuromonadaceae</taxon>
        <taxon>Desulfuromonas</taxon>
    </lineage>
</organism>
<reference evidence="7" key="1">
    <citation type="submission" date="2006-05" db="EMBL/GenBank/DDBJ databases">
        <title>Annotation of the draft genome assembly of Desulfuromonas acetoxidans DSM 684.</title>
        <authorList>
            <consortium name="US DOE Joint Genome Institute (JGI-ORNL)"/>
            <person name="Larimer F."/>
            <person name="Land M."/>
            <person name="Hauser L."/>
        </authorList>
    </citation>
    <scope>NUCLEOTIDE SEQUENCE [LARGE SCALE GENOMIC DNA]</scope>
    <source>
        <strain evidence="7">DSM 684</strain>
    </source>
</reference>
<keyword evidence="8" id="KW-1185">Reference proteome</keyword>
<dbReference type="GO" id="GO:0004407">
    <property type="term" value="F:histone deacetylase activity"/>
    <property type="evidence" value="ECO:0007669"/>
    <property type="project" value="InterPro"/>
</dbReference>
<protein>
    <recommendedName>
        <fullName evidence="3">Acetoin utilization protein AcuC</fullName>
    </recommendedName>
</protein>
<evidence type="ECO:0000259" key="6">
    <source>
        <dbReference type="Pfam" id="PF00850"/>
    </source>
</evidence>
<dbReference type="CDD" id="cd09994">
    <property type="entry name" value="HDAC_AcuC_like"/>
    <property type="match status" value="1"/>
</dbReference>
<dbReference type="InterPro" id="IPR023801">
    <property type="entry name" value="His_deacetylse_dom"/>
</dbReference>
<evidence type="ECO:0000256" key="2">
    <source>
        <dbReference type="ARBA" id="ARBA00005947"/>
    </source>
</evidence>
<dbReference type="EMBL" id="AAEW02000007">
    <property type="protein sequence ID" value="EAT15902.1"/>
    <property type="molecule type" value="Genomic_DNA"/>
</dbReference>
<comment type="caution">
    <text evidence="7">The sequence shown here is derived from an EMBL/GenBank/DDBJ whole genome shotgun (WGS) entry which is preliminary data.</text>
</comment>
<dbReference type="RefSeq" id="WP_005999662.1">
    <property type="nucleotide sequence ID" value="NZ_AAEW02000007.1"/>
</dbReference>
<comment type="pathway">
    <text evidence="1">Ketone degradation; acetoin degradation.</text>
</comment>
<evidence type="ECO:0000256" key="1">
    <source>
        <dbReference type="ARBA" id="ARBA00005101"/>
    </source>
</evidence>
<dbReference type="GO" id="GO:0040029">
    <property type="term" value="P:epigenetic regulation of gene expression"/>
    <property type="evidence" value="ECO:0007669"/>
    <property type="project" value="TreeGrafter"/>
</dbReference>
<dbReference type="InterPro" id="IPR000286">
    <property type="entry name" value="HDACs"/>
</dbReference>
<name>Q1K0N9_DESA6</name>
<dbReference type="PRINTS" id="PR01271">
    <property type="entry name" value="HISDACETLASE"/>
</dbReference>
<dbReference type="PANTHER" id="PTHR10625:SF10">
    <property type="entry name" value="HISTONE DEACETYLASE HDAC1"/>
    <property type="match status" value="1"/>
</dbReference>
<evidence type="ECO:0000313" key="7">
    <source>
        <dbReference type="EMBL" id="EAT15902.1"/>
    </source>
</evidence>
<reference evidence="7" key="2">
    <citation type="submission" date="2006-05" db="EMBL/GenBank/DDBJ databases">
        <title>Sequencing of the draft genome and assembly of Desulfuromonas acetoxidans DSM 684.</title>
        <authorList>
            <consortium name="US DOE Joint Genome Institute (JGI-PGF)"/>
            <person name="Copeland A."/>
            <person name="Lucas S."/>
            <person name="Lapidus A."/>
            <person name="Barry K."/>
            <person name="Detter J.C."/>
            <person name="Glavina del Rio T."/>
            <person name="Hammon N."/>
            <person name="Israni S."/>
            <person name="Dalin E."/>
            <person name="Tice H."/>
            <person name="Bruce D."/>
            <person name="Pitluck S."/>
            <person name="Richardson P."/>
        </authorList>
    </citation>
    <scope>NUCLEOTIDE SEQUENCE [LARGE SCALE GENOMIC DNA]</scope>
    <source>
        <strain evidence="7">DSM 684</strain>
    </source>
</reference>
<evidence type="ECO:0000256" key="5">
    <source>
        <dbReference type="ARBA" id="ARBA00022801"/>
    </source>
</evidence>
<dbReference type="InterPro" id="IPR003084">
    <property type="entry name" value="HDAC_I/II"/>
</dbReference>
<dbReference type="PANTHER" id="PTHR10625">
    <property type="entry name" value="HISTONE DEACETYLASE HDAC1-RELATED"/>
    <property type="match status" value="1"/>
</dbReference>
<dbReference type="AlphaFoldDB" id="Q1K0N9"/>